<feature type="transmembrane region" description="Helical" evidence="7">
    <location>
        <begin position="386"/>
        <end position="406"/>
    </location>
</feature>
<dbReference type="Pfam" id="PF02133">
    <property type="entry name" value="Transp_cyt_pur"/>
    <property type="match status" value="1"/>
</dbReference>
<comment type="subcellular location">
    <subcellularLocation>
        <location evidence="1">Membrane</location>
        <topology evidence="1">Multi-pass membrane protein</topology>
    </subcellularLocation>
</comment>
<feature type="transmembrane region" description="Helical" evidence="7">
    <location>
        <begin position="348"/>
        <end position="374"/>
    </location>
</feature>
<organism evidence="8 9">
    <name type="scientific">Microbacterium esteraromaticum</name>
    <dbReference type="NCBI Taxonomy" id="57043"/>
    <lineage>
        <taxon>Bacteria</taxon>
        <taxon>Bacillati</taxon>
        <taxon>Actinomycetota</taxon>
        <taxon>Actinomycetes</taxon>
        <taxon>Micrococcales</taxon>
        <taxon>Microbacteriaceae</taxon>
        <taxon>Microbacterium</taxon>
    </lineage>
</organism>
<keyword evidence="3 7" id="KW-0812">Transmembrane</keyword>
<name>A0A7D7WGN7_9MICO</name>
<comment type="similarity">
    <text evidence="2">Belongs to the purine-cytosine permease (2.A.39) family.</text>
</comment>
<evidence type="ECO:0000256" key="1">
    <source>
        <dbReference type="ARBA" id="ARBA00004141"/>
    </source>
</evidence>
<feature type="transmembrane region" description="Helical" evidence="7">
    <location>
        <begin position="412"/>
        <end position="437"/>
    </location>
</feature>
<gene>
    <name evidence="8" type="ORF">FVO59_01225</name>
</gene>
<feature type="transmembrane region" description="Helical" evidence="7">
    <location>
        <begin position="219"/>
        <end position="237"/>
    </location>
</feature>
<evidence type="ECO:0000256" key="6">
    <source>
        <dbReference type="SAM" id="MobiDB-lite"/>
    </source>
</evidence>
<dbReference type="Gene3D" id="1.10.4160.10">
    <property type="entry name" value="Hydantoin permease"/>
    <property type="match status" value="1"/>
</dbReference>
<dbReference type="AlphaFoldDB" id="A0A7D7WGN7"/>
<dbReference type="GO" id="GO:0005886">
    <property type="term" value="C:plasma membrane"/>
    <property type="evidence" value="ECO:0007669"/>
    <property type="project" value="TreeGrafter"/>
</dbReference>
<evidence type="ECO:0000313" key="9">
    <source>
        <dbReference type="Proteomes" id="UP000515708"/>
    </source>
</evidence>
<feature type="transmembrane region" description="Helical" evidence="7">
    <location>
        <begin position="304"/>
        <end position="328"/>
    </location>
</feature>
<feature type="transmembrane region" description="Helical" evidence="7">
    <location>
        <begin position="130"/>
        <end position="154"/>
    </location>
</feature>
<evidence type="ECO:0000256" key="5">
    <source>
        <dbReference type="ARBA" id="ARBA00023136"/>
    </source>
</evidence>
<dbReference type="InterPro" id="IPR001248">
    <property type="entry name" value="Pur-cyt_permease"/>
</dbReference>
<dbReference type="Proteomes" id="UP000515708">
    <property type="component" value="Chromosome"/>
</dbReference>
<feature type="transmembrane region" description="Helical" evidence="7">
    <location>
        <begin position="467"/>
        <end position="486"/>
    </location>
</feature>
<evidence type="ECO:0000313" key="8">
    <source>
        <dbReference type="EMBL" id="QMU95970.1"/>
    </source>
</evidence>
<evidence type="ECO:0000256" key="2">
    <source>
        <dbReference type="ARBA" id="ARBA00008974"/>
    </source>
</evidence>
<dbReference type="InterPro" id="IPR045225">
    <property type="entry name" value="Uracil/uridine/allantoin_perm"/>
</dbReference>
<dbReference type="EMBL" id="CP043732">
    <property type="protein sequence ID" value="QMU95970.1"/>
    <property type="molecule type" value="Genomic_DNA"/>
</dbReference>
<evidence type="ECO:0000256" key="7">
    <source>
        <dbReference type="SAM" id="Phobius"/>
    </source>
</evidence>
<protein>
    <submittedName>
        <fullName evidence="8">NCS1 family nucleobase:cation symporter-1</fullName>
    </submittedName>
</protein>
<keyword evidence="5 7" id="KW-0472">Membrane</keyword>
<feature type="transmembrane region" description="Helical" evidence="7">
    <location>
        <begin position="492"/>
        <end position="508"/>
    </location>
</feature>
<dbReference type="GO" id="GO:0015205">
    <property type="term" value="F:nucleobase transmembrane transporter activity"/>
    <property type="evidence" value="ECO:0007669"/>
    <property type="project" value="TreeGrafter"/>
</dbReference>
<feature type="transmembrane region" description="Helical" evidence="7">
    <location>
        <begin position="99"/>
        <end position="118"/>
    </location>
</feature>
<reference evidence="8 9" key="1">
    <citation type="journal article" date="2020" name="Front. Microbiol.">
        <title>Design of Bacterial Strain-Specific qPCR Assays Using NGS Data and Publicly Available Resources and Its Application to Track Biocontrol Strains.</title>
        <authorList>
            <person name="Hernandez I."/>
            <person name="Sant C."/>
            <person name="Martinez R."/>
            <person name="Fernandez C."/>
        </authorList>
    </citation>
    <scope>NUCLEOTIDE SEQUENCE [LARGE SCALE GENOMIC DNA]</scope>
    <source>
        <strain evidence="8 9">B24</strain>
    </source>
</reference>
<sequence>MPPGNPTAPLRNRKATMDEEVRTEDRWNGESLTGLVETDPAGRLYNEDLAPVPRSRRTWNVYHLMSLWMNVAHNAASYTWAAGIFLTLGISAFDMTVAIFIGCVLLSIGCVLSGLIGQKTGSPFPVISRITWGIWGANVAAVIRGIVAIAWYGVQTYLASIALNAIVTRLWPAFGDLSAPGAPVILNLAVGGWICFLLLSLIQLYVVQKGMEAVRHVQGWAGPIIWVMMLGAMVYFLNEAGWSFDWFTGVGGASFDLAAKIGLIALVAAQVVSQLAPVMLNYADFARFSKDERSVKIGTLIGAPLNWTLFAVTSVLTTGAAAQVLTGIDQEAIKDPGILMTHVSNDLLFYIFAGGFTLATIGVNIISNFVSAAFDISNIAPRRISFRRAGFFTALIAVVVTPWNYFNNPIVVGYFLGSLGAMIGPLFGIMIADFYLVRRQSFALRHMFMPTPESIYYYNRGVSLKTLWAFIPASAIALTIAVVPAFGALTNYGWFIGAGLGLVLHLVISRGRVIIVPAPDAQGEADPALARD</sequence>
<dbReference type="PANTHER" id="PTHR30618:SF6">
    <property type="entry name" value="NCS1 FAMILY NUCLEOBASE:CATION SYMPORTER-1"/>
    <property type="match status" value="1"/>
</dbReference>
<feature type="transmembrane region" description="Helical" evidence="7">
    <location>
        <begin position="257"/>
        <end position="283"/>
    </location>
</feature>
<evidence type="ECO:0000256" key="4">
    <source>
        <dbReference type="ARBA" id="ARBA00022989"/>
    </source>
</evidence>
<feature type="region of interest" description="Disordered" evidence="6">
    <location>
        <begin position="1"/>
        <end position="23"/>
    </location>
</feature>
<evidence type="ECO:0000256" key="3">
    <source>
        <dbReference type="ARBA" id="ARBA00022692"/>
    </source>
</evidence>
<keyword evidence="4 7" id="KW-1133">Transmembrane helix</keyword>
<feature type="transmembrane region" description="Helical" evidence="7">
    <location>
        <begin position="75"/>
        <end position="93"/>
    </location>
</feature>
<feature type="transmembrane region" description="Helical" evidence="7">
    <location>
        <begin position="184"/>
        <end position="207"/>
    </location>
</feature>
<dbReference type="PANTHER" id="PTHR30618">
    <property type="entry name" value="NCS1 FAMILY PURINE/PYRIMIDINE TRANSPORTER"/>
    <property type="match status" value="1"/>
</dbReference>
<accession>A0A7D7WGN7</accession>
<proteinExistence type="inferred from homology"/>